<evidence type="ECO:0000256" key="4">
    <source>
        <dbReference type="ARBA" id="ARBA00022679"/>
    </source>
</evidence>
<dbReference type="PANTHER" id="PTHR13200">
    <property type="entry name" value="EEF1A LYSINE METHYLTRANSFERASE 1"/>
    <property type="match status" value="1"/>
</dbReference>
<dbReference type="PROSITE" id="PS00092">
    <property type="entry name" value="N6_MTASE"/>
    <property type="match status" value="1"/>
</dbReference>
<keyword evidence="6" id="KW-1185">Reference proteome</keyword>
<gene>
    <name evidence="5" type="primary">eef1akmt1</name>
    <name evidence="5" type="ORF">SPIL2461_LOCUS13245</name>
</gene>
<dbReference type="GO" id="GO:0005737">
    <property type="term" value="C:cytoplasm"/>
    <property type="evidence" value="ECO:0007669"/>
    <property type="project" value="UniProtKB-SubCell"/>
</dbReference>
<comment type="subcellular location">
    <subcellularLocation>
        <location evidence="1">Cytoplasm</location>
    </subcellularLocation>
</comment>
<dbReference type="GO" id="GO:0003676">
    <property type="term" value="F:nucleic acid binding"/>
    <property type="evidence" value="ECO:0007669"/>
    <property type="project" value="InterPro"/>
</dbReference>
<proteinExistence type="predicted"/>
<evidence type="ECO:0000256" key="3">
    <source>
        <dbReference type="ARBA" id="ARBA00022603"/>
    </source>
</evidence>
<keyword evidence="3" id="KW-0489">Methyltransferase</keyword>
<protein>
    <submittedName>
        <fullName evidence="5">Eef1akmt1 protein</fullName>
    </submittedName>
</protein>
<keyword evidence="2" id="KW-0963">Cytoplasm</keyword>
<accession>A0A812SYR4</accession>
<dbReference type="AlphaFoldDB" id="A0A812SYR4"/>
<dbReference type="GO" id="GO:0032259">
    <property type="term" value="P:methylation"/>
    <property type="evidence" value="ECO:0007669"/>
    <property type="project" value="UniProtKB-KW"/>
</dbReference>
<organism evidence="5 6">
    <name type="scientific">Symbiodinium pilosum</name>
    <name type="common">Dinoflagellate</name>
    <dbReference type="NCBI Taxonomy" id="2952"/>
    <lineage>
        <taxon>Eukaryota</taxon>
        <taxon>Sar</taxon>
        <taxon>Alveolata</taxon>
        <taxon>Dinophyceae</taxon>
        <taxon>Suessiales</taxon>
        <taxon>Symbiodiniaceae</taxon>
        <taxon>Symbiodinium</taxon>
    </lineage>
</organism>
<dbReference type="InterPro" id="IPR041370">
    <property type="entry name" value="Mlase_EEF1AKMT1/ZCCHC4"/>
</dbReference>
<dbReference type="OrthoDB" id="206354at2759"/>
<evidence type="ECO:0000256" key="2">
    <source>
        <dbReference type="ARBA" id="ARBA00022490"/>
    </source>
</evidence>
<comment type="caution">
    <text evidence="5">The sequence shown here is derived from an EMBL/GenBank/DDBJ whole genome shotgun (WGS) entry which is preliminary data.</text>
</comment>
<evidence type="ECO:0000313" key="5">
    <source>
        <dbReference type="EMBL" id="CAE7509823.1"/>
    </source>
</evidence>
<dbReference type="InterPro" id="IPR002052">
    <property type="entry name" value="DNA_methylase_N6_adenine_CS"/>
</dbReference>
<sequence length="337" mass="37746">MDAAEDFLTGTLERADLNQYWFSAATVSTFVEEIRDVSGPAALVSSPSVYFSLPEERRRSCKVFDFDRQWDTDPGFVFYDFNRPEDLPEDLRGAFHFVLIDPPFITREVWEKYAITARFLAWEGARILCTTIAENAAVMEELLNLHAVPFRPGIPNLVYQYSIYVNYESSRLNQLNPEIDYENWQETLLQLCSQHEPRAVPPRLQVTAPKLGQIDAAKLDPATPCLPGCVGYRKASLQCCAVHDCTRRILSPSPARRRLCGPLELCQDACMKAVFVASSCISWVAAEVEAQVAEAFEALIRICTAPVETHCSSGARFRRSAGSLCRSGSTASRSECH</sequence>
<dbReference type="Proteomes" id="UP000649617">
    <property type="component" value="Unassembled WGS sequence"/>
</dbReference>
<evidence type="ECO:0000256" key="1">
    <source>
        <dbReference type="ARBA" id="ARBA00004496"/>
    </source>
</evidence>
<dbReference type="Pfam" id="PF10237">
    <property type="entry name" value="N6-adenineMlase"/>
    <property type="match status" value="1"/>
</dbReference>
<dbReference type="InterPro" id="IPR019369">
    <property type="entry name" value="Efm5/EEF1AKMT1"/>
</dbReference>
<dbReference type="PANTHER" id="PTHR13200:SF1">
    <property type="entry name" value="NUCLEIC ACID BINDING PROTEIN"/>
    <property type="match status" value="1"/>
</dbReference>
<keyword evidence="4" id="KW-0808">Transferase</keyword>
<dbReference type="GO" id="GO:0016279">
    <property type="term" value="F:protein-lysine N-methyltransferase activity"/>
    <property type="evidence" value="ECO:0007669"/>
    <property type="project" value="InterPro"/>
</dbReference>
<reference evidence="5" key="1">
    <citation type="submission" date="2021-02" db="EMBL/GenBank/DDBJ databases">
        <authorList>
            <person name="Dougan E. K."/>
            <person name="Rhodes N."/>
            <person name="Thang M."/>
            <person name="Chan C."/>
        </authorList>
    </citation>
    <scope>NUCLEOTIDE SEQUENCE</scope>
</reference>
<dbReference type="EMBL" id="CAJNIZ010028668">
    <property type="protein sequence ID" value="CAE7509823.1"/>
    <property type="molecule type" value="Genomic_DNA"/>
</dbReference>
<evidence type="ECO:0000313" key="6">
    <source>
        <dbReference type="Proteomes" id="UP000649617"/>
    </source>
</evidence>
<name>A0A812SYR4_SYMPI</name>